<reference evidence="2" key="1">
    <citation type="journal article" date="2018" name="Nat. Plants">
        <title>Whole-genome landscape of Medicago truncatula symbiotic genes.</title>
        <authorList>
            <person name="Pecrix Y."/>
            <person name="Staton S.E."/>
            <person name="Sallet E."/>
            <person name="Lelandais-Briere C."/>
            <person name="Moreau S."/>
            <person name="Carrere S."/>
            <person name="Blein T."/>
            <person name="Jardinaud M.F."/>
            <person name="Latrasse D."/>
            <person name="Zouine M."/>
            <person name="Zahm M."/>
            <person name="Kreplak J."/>
            <person name="Mayjonade B."/>
            <person name="Satge C."/>
            <person name="Perez M."/>
            <person name="Cauet S."/>
            <person name="Marande W."/>
            <person name="Chantry-Darmon C."/>
            <person name="Lopez-Roques C."/>
            <person name="Bouchez O."/>
            <person name="Berard A."/>
            <person name="Debelle F."/>
            <person name="Munos S."/>
            <person name="Bendahmane A."/>
            <person name="Berges H."/>
            <person name="Niebel A."/>
            <person name="Buitink J."/>
            <person name="Frugier F."/>
            <person name="Benhamed M."/>
            <person name="Crespi M."/>
            <person name="Gouzy J."/>
            <person name="Gamas P."/>
        </authorList>
    </citation>
    <scope>NUCLEOTIDE SEQUENCE [LARGE SCALE GENOMIC DNA]</scope>
    <source>
        <strain evidence="2">cv. Jemalong A17</strain>
    </source>
</reference>
<accession>A0A396JIF6</accession>
<protein>
    <submittedName>
        <fullName evidence="1">Putative transferase</fullName>
        <ecNumber evidence="1">2.7.-.-</ecNumber>
    </submittedName>
</protein>
<dbReference type="EC" id="2.7.-.-" evidence="1"/>
<evidence type="ECO:0000313" key="2">
    <source>
        <dbReference type="Proteomes" id="UP000265566"/>
    </source>
</evidence>
<dbReference type="Proteomes" id="UP000265566">
    <property type="component" value="Chromosome 2"/>
</dbReference>
<keyword evidence="1" id="KW-0808">Transferase</keyword>
<dbReference type="Gramene" id="rna12359">
    <property type="protein sequence ID" value="RHN76083.1"/>
    <property type="gene ID" value="gene12359"/>
</dbReference>
<proteinExistence type="predicted"/>
<dbReference type="EMBL" id="PSQE01000002">
    <property type="protein sequence ID" value="RHN76083.1"/>
    <property type="molecule type" value="Genomic_DNA"/>
</dbReference>
<dbReference type="GO" id="GO:0016740">
    <property type="term" value="F:transferase activity"/>
    <property type="evidence" value="ECO:0007669"/>
    <property type="project" value="UniProtKB-KW"/>
</dbReference>
<evidence type="ECO:0000313" key="1">
    <source>
        <dbReference type="EMBL" id="RHN76083.1"/>
    </source>
</evidence>
<sequence>MGVCFSAQVITEHPCHTGLNSNNKVSAVSVPQTAQTEGEILQSSNLKSYTYAELWTATGNFRPRNVLGEGDF</sequence>
<dbReference type="AlphaFoldDB" id="A0A396JIF6"/>
<comment type="caution">
    <text evidence="1">The sequence shown here is derived from an EMBL/GenBank/DDBJ whole genome shotgun (WGS) entry which is preliminary data.</text>
</comment>
<gene>
    <name evidence="1" type="ORF">MtrunA17_Chr2g0328181</name>
</gene>
<organism evidence="1 2">
    <name type="scientific">Medicago truncatula</name>
    <name type="common">Barrel medic</name>
    <name type="synonym">Medicago tribuloides</name>
    <dbReference type="NCBI Taxonomy" id="3880"/>
    <lineage>
        <taxon>Eukaryota</taxon>
        <taxon>Viridiplantae</taxon>
        <taxon>Streptophyta</taxon>
        <taxon>Embryophyta</taxon>
        <taxon>Tracheophyta</taxon>
        <taxon>Spermatophyta</taxon>
        <taxon>Magnoliopsida</taxon>
        <taxon>eudicotyledons</taxon>
        <taxon>Gunneridae</taxon>
        <taxon>Pentapetalae</taxon>
        <taxon>rosids</taxon>
        <taxon>fabids</taxon>
        <taxon>Fabales</taxon>
        <taxon>Fabaceae</taxon>
        <taxon>Papilionoideae</taxon>
        <taxon>50 kb inversion clade</taxon>
        <taxon>NPAAA clade</taxon>
        <taxon>Hologalegina</taxon>
        <taxon>IRL clade</taxon>
        <taxon>Trifolieae</taxon>
        <taxon>Medicago</taxon>
    </lineage>
</organism>
<name>A0A396JIF6_MEDTR</name>